<evidence type="ECO:0000313" key="2">
    <source>
        <dbReference type="EMBL" id="EEP53962.1"/>
    </source>
</evidence>
<dbReference type="InterPro" id="IPR010359">
    <property type="entry name" value="IrrE_HExxH"/>
</dbReference>
<organism evidence="2 3">
    <name type="scientific">Clostridium butyricum E4 str. BoNT E BL5262</name>
    <dbReference type="NCBI Taxonomy" id="632245"/>
    <lineage>
        <taxon>Bacteria</taxon>
        <taxon>Bacillati</taxon>
        <taxon>Bacillota</taxon>
        <taxon>Clostridia</taxon>
        <taxon>Eubacteriales</taxon>
        <taxon>Clostridiaceae</taxon>
        <taxon>Clostridium</taxon>
    </lineage>
</organism>
<comment type="caution">
    <text evidence="2">The sequence shown here is derived from an EMBL/GenBank/DDBJ whole genome shotgun (WGS) entry which is preliminary data.</text>
</comment>
<proteinExistence type="predicted"/>
<keyword evidence="3" id="KW-1185">Reference proteome</keyword>
<accession>C4IHJ2</accession>
<dbReference type="RefSeq" id="WP_003414980.1">
    <property type="nucleotide sequence ID" value="NZ_ACOM01000005.1"/>
</dbReference>
<dbReference type="AlphaFoldDB" id="C4IHJ2"/>
<dbReference type="Proteomes" id="UP000003081">
    <property type="component" value="Unassembled WGS sequence"/>
</dbReference>
<dbReference type="EMBL" id="ACOM01000005">
    <property type="protein sequence ID" value="EEP53962.1"/>
    <property type="molecule type" value="Genomic_DNA"/>
</dbReference>
<evidence type="ECO:0000313" key="3">
    <source>
        <dbReference type="Proteomes" id="UP000003081"/>
    </source>
</evidence>
<name>C4IHJ2_CLOBU</name>
<dbReference type="HOGENOM" id="CLU_137904_0_0_9"/>
<protein>
    <submittedName>
        <fullName evidence="2">Phage protein</fullName>
    </submittedName>
</protein>
<reference evidence="2 3" key="1">
    <citation type="submission" date="2009-08" db="EMBL/GenBank/DDBJ databases">
        <authorList>
            <person name="Shrivastava S."/>
            <person name="Brinkac L.B."/>
            <person name="Brown J.L."/>
            <person name="Bruce D.B."/>
            <person name="Detter C."/>
            <person name="Green L.D."/>
            <person name="Munk C.A."/>
            <person name="Rogers Y.C."/>
            <person name="Tapia R."/>
            <person name="Sims D.R."/>
            <person name="Smith L.A."/>
            <person name="Smith T.J."/>
            <person name="Sutton G."/>
            <person name="Brettin T."/>
        </authorList>
    </citation>
    <scope>NUCLEOTIDE SEQUENCE [LARGE SCALE GENOMIC DNA]</scope>
    <source>
        <strain evidence="3">E4 str. BoNT E BL5262</strain>
    </source>
</reference>
<evidence type="ECO:0000259" key="1">
    <source>
        <dbReference type="Pfam" id="PF06114"/>
    </source>
</evidence>
<gene>
    <name evidence="2" type="ORF">CLP_2723</name>
</gene>
<dbReference type="eggNOG" id="COG2856">
    <property type="taxonomic scope" value="Bacteria"/>
</dbReference>
<sequence>MTPYEELLSKAEKLGIKIREHDFGADNECGYYCDNKILINSRITENQKHGVLAEEIGHHFKTLGDITDQTETLNIKQERIARRKGYEFLLQPIDLIYAYRCGCKDLYEISDFFSITIDKLTEIINDFKLQYGLGKKFDKYFIIFEPTLGFYEILNENYIY</sequence>
<feature type="domain" description="IrrE N-terminal-like" evidence="1">
    <location>
        <begin position="11"/>
        <end position="114"/>
    </location>
</feature>
<dbReference type="Pfam" id="PF06114">
    <property type="entry name" value="Peptidase_M78"/>
    <property type="match status" value="1"/>
</dbReference>